<dbReference type="PROSITE" id="PS50943">
    <property type="entry name" value="HTH_CROC1"/>
    <property type="match status" value="1"/>
</dbReference>
<dbReference type="Pfam" id="PF05729">
    <property type="entry name" value="NACHT"/>
    <property type="match status" value="1"/>
</dbReference>
<evidence type="ECO:0008006" key="5">
    <source>
        <dbReference type="Google" id="ProtNLM"/>
    </source>
</evidence>
<name>A0A433UHJ4_9CYAN</name>
<feature type="domain" description="NACHT" evidence="1">
    <location>
        <begin position="175"/>
        <end position="298"/>
    </location>
</feature>
<reference evidence="3" key="2">
    <citation type="journal article" date="2019" name="Genome Biol. Evol.">
        <title>Day and night: Metabolic profiles and evolutionary relationships of six axenic non-marine cyanobacteria.</title>
        <authorList>
            <person name="Will S.E."/>
            <person name="Henke P."/>
            <person name="Boedeker C."/>
            <person name="Huang S."/>
            <person name="Brinkmann H."/>
            <person name="Rohde M."/>
            <person name="Jarek M."/>
            <person name="Friedl T."/>
            <person name="Seufert S."/>
            <person name="Schumacher M."/>
            <person name="Overmann J."/>
            <person name="Neumann-Schaal M."/>
            <person name="Petersen J."/>
        </authorList>
    </citation>
    <scope>NUCLEOTIDE SEQUENCE [LARGE SCALE GENOMIC DNA]</scope>
    <source>
        <strain evidence="3">PCC 7102</strain>
    </source>
</reference>
<feature type="domain" description="HTH cro/C1-type" evidence="2">
    <location>
        <begin position="22"/>
        <end position="69"/>
    </location>
</feature>
<dbReference type="PROSITE" id="PS50837">
    <property type="entry name" value="NACHT"/>
    <property type="match status" value="1"/>
</dbReference>
<dbReference type="RefSeq" id="WP_201800905.1">
    <property type="nucleotide sequence ID" value="NZ_RSCL01000060.1"/>
</dbReference>
<dbReference type="SUPFAM" id="SSF52540">
    <property type="entry name" value="P-loop containing nucleoside triphosphate hydrolases"/>
    <property type="match status" value="1"/>
</dbReference>
<dbReference type="InterPro" id="IPR007111">
    <property type="entry name" value="NACHT_NTPase"/>
</dbReference>
<dbReference type="Gene3D" id="3.40.50.300">
    <property type="entry name" value="P-loop containing nucleotide triphosphate hydrolases"/>
    <property type="match status" value="1"/>
</dbReference>
<keyword evidence="4" id="KW-1185">Reference proteome</keyword>
<evidence type="ECO:0000313" key="3">
    <source>
        <dbReference type="EMBL" id="RUS93308.1"/>
    </source>
</evidence>
<dbReference type="PANTHER" id="PTHR46844:SF1">
    <property type="entry name" value="SLR5058 PROTEIN"/>
    <property type="match status" value="1"/>
</dbReference>
<proteinExistence type="predicted"/>
<comment type="caution">
    <text evidence="3">The sequence shown here is derived from an EMBL/GenBank/DDBJ whole genome shotgun (WGS) entry which is preliminary data.</text>
</comment>
<accession>A0A433UHJ4</accession>
<evidence type="ECO:0000313" key="4">
    <source>
        <dbReference type="Proteomes" id="UP000271624"/>
    </source>
</evidence>
<evidence type="ECO:0000259" key="1">
    <source>
        <dbReference type="PROSITE" id="PS50837"/>
    </source>
</evidence>
<dbReference type="AlphaFoldDB" id="A0A433UHJ4"/>
<organism evidence="3 4">
    <name type="scientific">Dulcicalothrix desertica PCC 7102</name>
    <dbReference type="NCBI Taxonomy" id="232991"/>
    <lineage>
        <taxon>Bacteria</taxon>
        <taxon>Bacillati</taxon>
        <taxon>Cyanobacteriota</taxon>
        <taxon>Cyanophyceae</taxon>
        <taxon>Nostocales</taxon>
        <taxon>Calotrichaceae</taxon>
        <taxon>Dulcicalothrix</taxon>
    </lineage>
</organism>
<reference evidence="3" key="1">
    <citation type="submission" date="2018-12" db="EMBL/GenBank/DDBJ databases">
        <authorList>
            <person name="Will S."/>
            <person name="Neumann-Schaal M."/>
            <person name="Henke P."/>
        </authorList>
    </citation>
    <scope>NUCLEOTIDE SEQUENCE</scope>
    <source>
        <strain evidence="3">PCC 7102</strain>
    </source>
</reference>
<sequence length="518" mass="59419">MGTRSLKACDEGIHLAQNAITAKKWSQEDLANELTISRQPVTKFFGGEKVDRKIFVSICNILELKWQEISNEQSAPGQELLTETIHIDELVITAREKIGADIEERCGMRVLDMTQPIGLDHIYTSVNILEKITGRRRASIEELTENVSVKNFERFSLGGIRLERVPGLKAVAKYSKLMILGKPGAGKTTFLKYLAYSCIKGKFQEQSIPLFITLKDFAEARNQPNLLTYLNQIFIKYNITTNTDTGINSAEQLLKQGKLLVLLDGLDEVRETDSARVLKLIQDFTNDYPVNQFVITCRIAAKEYTFGQFTEVEVADFNDEQIKSFSQKWFTAKKDTVKATKFFEKLEDDKAICELATNPLLLTLLCLVFEDSAEFPKNRSELYKEGLDVLLKKWDVKRNIERDQVYKKLSLKRKEDLLSQVAYSTFEQGQYFFKQKEVEARIIEYIRNLPDYSDDEEALQLDCEAVLKSIEAQHGLFVERARGIYSFSHLTFHEYFTARKIKEAGNNKLLLDLCTHII</sequence>
<dbReference type="InterPro" id="IPR027417">
    <property type="entry name" value="P-loop_NTPase"/>
</dbReference>
<dbReference type="Proteomes" id="UP000271624">
    <property type="component" value="Unassembled WGS sequence"/>
</dbReference>
<evidence type="ECO:0000259" key="2">
    <source>
        <dbReference type="PROSITE" id="PS50943"/>
    </source>
</evidence>
<dbReference type="EMBL" id="RSCL01000060">
    <property type="protein sequence ID" value="RUS93308.1"/>
    <property type="molecule type" value="Genomic_DNA"/>
</dbReference>
<dbReference type="PANTHER" id="PTHR46844">
    <property type="entry name" value="SLR5058 PROTEIN"/>
    <property type="match status" value="1"/>
</dbReference>
<gene>
    <name evidence="3" type="ORF">DSM106972_096640</name>
</gene>
<dbReference type="InterPro" id="IPR001387">
    <property type="entry name" value="Cro/C1-type_HTH"/>
</dbReference>
<protein>
    <recommendedName>
        <fullName evidence="5">NACHT domain-containing protein</fullName>
    </recommendedName>
</protein>